<accession>X1CFT0</accession>
<protein>
    <submittedName>
        <fullName evidence="1">Uncharacterized protein</fullName>
    </submittedName>
</protein>
<comment type="caution">
    <text evidence="1">The sequence shown here is derived from an EMBL/GenBank/DDBJ whole genome shotgun (WGS) entry which is preliminary data.</text>
</comment>
<sequence length="191" mass="22489">MFTWSENPYQDMWNHLRVFAQPKNVEKMLFNQLGYHDHYPVGYKYDSTDTVVSKAKQVAMCIRQADEYFQAAEVVTITTSPLLLFYGVSSLSKALIVARRPEIQLTDINYHGLDTRPKSSPMENYQKNSSKWELEKEYAYVNQGVFTEFCRSLLTHEFENGTLFTFKSLLKMYPEISELYQRYYREPAPIL</sequence>
<organism evidence="1">
    <name type="scientific">marine sediment metagenome</name>
    <dbReference type="NCBI Taxonomy" id="412755"/>
    <lineage>
        <taxon>unclassified sequences</taxon>
        <taxon>metagenomes</taxon>
        <taxon>ecological metagenomes</taxon>
    </lineage>
</organism>
<dbReference type="InterPro" id="IPR026988">
    <property type="entry name" value="YaaC-like"/>
</dbReference>
<name>X1CFT0_9ZZZZ</name>
<dbReference type="AlphaFoldDB" id="X1CFT0"/>
<dbReference type="EMBL" id="BART01012607">
    <property type="protein sequence ID" value="GAG83091.1"/>
    <property type="molecule type" value="Genomic_DNA"/>
</dbReference>
<gene>
    <name evidence="1" type="ORF">S01H4_26220</name>
</gene>
<dbReference type="Pfam" id="PF14175">
    <property type="entry name" value="YaaC"/>
    <property type="match status" value="1"/>
</dbReference>
<reference evidence="1" key="1">
    <citation type="journal article" date="2014" name="Front. Microbiol.">
        <title>High frequency of phylogenetically diverse reductive dehalogenase-homologous genes in deep subseafloor sedimentary metagenomes.</title>
        <authorList>
            <person name="Kawai M."/>
            <person name="Futagami T."/>
            <person name="Toyoda A."/>
            <person name="Takaki Y."/>
            <person name="Nishi S."/>
            <person name="Hori S."/>
            <person name="Arai W."/>
            <person name="Tsubouchi T."/>
            <person name="Morono Y."/>
            <person name="Uchiyama I."/>
            <person name="Ito T."/>
            <person name="Fujiyama A."/>
            <person name="Inagaki F."/>
            <person name="Takami H."/>
        </authorList>
    </citation>
    <scope>NUCLEOTIDE SEQUENCE</scope>
    <source>
        <strain evidence="1">Expedition CK06-06</strain>
    </source>
</reference>
<proteinExistence type="predicted"/>
<evidence type="ECO:0000313" key="1">
    <source>
        <dbReference type="EMBL" id="GAG83091.1"/>
    </source>
</evidence>
<feature type="non-terminal residue" evidence="1">
    <location>
        <position position="191"/>
    </location>
</feature>